<keyword evidence="16" id="KW-1185">Reference proteome</keyword>
<evidence type="ECO:0000259" key="14">
    <source>
        <dbReference type="PROSITE" id="PS50011"/>
    </source>
</evidence>
<proteinExistence type="predicted"/>
<dbReference type="PROSITE" id="PS50011">
    <property type="entry name" value="PROTEIN_KINASE_DOM"/>
    <property type="match status" value="1"/>
</dbReference>
<dbReference type="InterPro" id="IPR001245">
    <property type="entry name" value="Ser-Thr/Tyr_kinase_cat_dom"/>
</dbReference>
<dbReference type="InterPro" id="IPR000719">
    <property type="entry name" value="Prot_kinase_dom"/>
</dbReference>
<evidence type="ECO:0000256" key="3">
    <source>
        <dbReference type="ARBA" id="ARBA00022679"/>
    </source>
</evidence>
<keyword evidence="7 12" id="KW-0067">ATP-binding</keyword>
<comment type="catalytic activity">
    <reaction evidence="11">
        <text>L-seryl-[protein] + ATP = O-phospho-L-seryl-[protein] + ADP + H(+)</text>
        <dbReference type="Rhea" id="RHEA:17989"/>
        <dbReference type="Rhea" id="RHEA-COMP:9863"/>
        <dbReference type="Rhea" id="RHEA-COMP:11604"/>
        <dbReference type="ChEBI" id="CHEBI:15378"/>
        <dbReference type="ChEBI" id="CHEBI:29999"/>
        <dbReference type="ChEBI" id="CHEBI:30616"/>
        <dbReference type="ChEBI" id="CHEBI:83421"/>
        <dbReference type="ChEBI" id="CHEBI:456216"/>
        <dbReference type="EC" id="2.7.11.1"/>
    </reaction>
</comment>
<reference evidence="15" key="1">
    <citation type="submission" date="2023-02" db="EMBL/GenBank/DDBJ databases">
        <title>Genome of toxic invasive species Heracleum sosnowskyi carries increased number of genes despite the absence of recent whole-genome duplications.</title>
        <authorList>
            <person name="Schelkunov M."/>
            <person name="Shtratnikova V."/>
            <person name="Makarenko M."/>
            <person name="Klepikova A."/>
            <person name="Omelchenko D."/>
            <person name="Novikova G."/>
            <person name="Obukhova E."/>
            <person name="Bogdanov V."/>
            <person name="Penin A."/>
            <person name="Logacheva M."/>
        </authorList>
    </citation>
    <scope>NUCLEOTIDE SEQUENCE</scope>
    <source>
        <strain evidence="15">Hsosn_3</strain>
        <tissue evidence="15">Leaf</tissue>
    </source>
</reference>
<keyword evidence="8" id="KW-1015">Disulfide bond</keyword>
<dbReference type="SUPFAM" id="SSF56112">
    <property type="entry name" value="Protein kinase-like (PK-like)"/>
    <property type="match status" value="1"/>
</dbReference>
<evidence type="ECO:0000313" key="16">
    <source>
        <dbReference type="Proteomes" id="UP001237642"/>
    </source>
</evidence>
<comment type="caution">
    <text evidence="15">The sequence shown here is derived from an EMBL/GenBank/DDBJ whole genome shotgun (WGS) entry which is preliminary data.</text>
</comment>
<dbReference type="Pfam" id="PF07714">
    <property type="entry name" value="PK_Tyr_Ser-Thr"/>
    <property type="match status" value="1"/>
</dbReference>
<accession>A0AAD8HD08</accession>
<protein>
    <recommendedName>
        <fullName evidence="1">non-specific serine/threonine protein kinase</fullName>
        <ecNumber evidence="1">2.7.11.1</ecNumber>
    </recommendedName>
</protein>
<dbReference type="Gene3D" id="3.30.200.20">
    <property type="entry name" value="Phosphorylase Kinase, domain 1"/>
    <property type="match status" value="1"/>
</dbReference>
<organism evidence="15 16">
    <name type="scientific">Heracleum sosnowskyi</name>
    <dbReference type="NCBI Taxonomy" id="360622"/>
    <lineage>
        <taxon>Eukaryota</taxon>
        <taxon>Viridiplantae</taxon>
        <taxon>Streptophyta</taxon>
        <taxon>Embryophyta</taxon>
        <taxon>Tracheophyta</taxon>
        <taxon>Spermatophyta</taxon>
        <taxon>Magnoliopsida</taxon>
        <taxon>eudicotyledons</taxon>
        <taxon>Gunneridae</taxon>
        <taxon>Pentapetalae</taxon>
        <taxon>asterids</taxon>
        <taxon>campanulids</taxon>
        <taxon>Apiales</taxon>
        <taxon>Apiaceae</taxon>
        <taxon>Apioideae</taxon>
        <taxon>apioid superclade</taxon>
        <taxon>Tordylieae</taxon>
        <taxon>Tordyliinae</taxon>
        <taxon>Heracleum</taxon>
    </lineage>
</organism>
<dbReference type="GO" id="GO:0004674">
    <property type="term" value="F:protein serine/threonine kinase activity"/>
    <property type="evidence" value="ECO:0007669"/>
    <property type="project" value="UniProtKB-KW"/>
</dbReference>
<sequence length="143" mass="15931">MQYFLSSVAEDQNSPTGEEGEDIGTSTIDVKIYSLSTIVPATENFSLAHKVGQGGFGSVYKGKLHNEQDIAVKRLSNTSGQGMKEFRNEVTLIAKLQHRNLVRLFGYCTQNEEKMLICQLRAWIAFFLIKKENAGLTGKNDLI</sequence>
<evidence type="ECO:0000256" key="8">
    <source>
        <dbReference type="ARBA" id="ARBA00023157"/>
    </source>
</evidence>
<dbReference type="InterPro" id="IPR011009">
    <property type="entry name" value="Kinase-like_dom_sf"/>
</dbReference>
<evidence type="ECO:0000256" key="5">
    <source>
        <dbReference type="ARBA" id="ARBA00022741"/>
    </source>
</evidence>
<keyword evidence="5 12" id="KW-0547">Nucleotide-binding</keyword>
<feature type="binding site" evidence="12">
    <location>
        <position position="73"/>
    </location>
    <ligand>
        <name>ATP</name>
        <dbReference type="ChEBI" id="CHEBI:30616"/>
    </ligand>
</feature>
<dbReference type="Proteomes" id="UP001237642">
    <property type="component" value="Unassembled WGS sequence"/>
</dbReference>
<evidence type="ECO:0000256" key="2">
    <source>
        <dbReference type="ARBA" id="ARBA00022527"/>
    </source>
</evidence>
<keyword evidence="4" id="KW-0732">Signal</keyword>
<keyword evidence="2" id="KW-0723">Serine/threonine-protein kinase</keyword>
<dbReference type="InterPro" id="IPR017441">
    <property type="entry name" value="Protein_kinase_ATP_BS"/>
</dbReference>
<evidence type="ECO:0000256" key="6">
    <source>
        <dbReference type="ARBA" id="ARBA00022777"/>
    </source>
</evidence>
<evidence type="ECO:0000256" key="4">
    <source>
        <dbReference type="ARBA" id="ARBA00022729"/>
    </source>
</evidence>
<dbReference type="EMBL" id="JAUIZM010000009">
    <property type="protein sequence ID" value="KAK1364899.1"/>
    <property type="molecule type" value="Genomic_DNA"/>
</dbReference>
<evidence type="ECO:0000256" key="7">
    <source>
        <dbReference type="ARBA" id="ARBA00022840"/>
    </source>
</evidence>
<evidence type="ECO:0000256" key="11">
    <source>
        <dbReference type="ARBA" id="ARBA00048679"/>
    </source>
</evidence>
<evidence type="ECO:0000256" key="9">
    <source>
        <dbReference type="ARBA" id="ARBA00023180"/>
    </source>
</evidence>
<dbReference type="PROSITE" id="PS00107">
    <property type="entry name" value="PROTEIN_KINASE_ATP"/>
    <property type="match status" value="1"/>
</dbReference>
<dbReference type="GO" id="GO:0005524">
    <property type="term" value="F:ATP binding"/>
    <property type="evidence" value="ECO:0007669"/>
    <property type="project" value="UniProtKB-UniRule"/>
</dbReference>
<evidence type="ECO:0000256" key="12">
    <source>
        <dbReference type="PROSITE-ProRule" id="PRU10141"/>
    </source>
</evidence>
<name>A0AAD8HD08_9APIA</name>
<reference evidence="15" key="2">
    <citation type="submission" date="2023-05" db="EMBL/GenBank/DDBJ databases">
        <authorList>
            <person name="Schelkunov M.I."/>
        </authorList>
    </citation>
    <scope>NUCLEOTIDE SEQUENCE</scope>
    <source>
        <strain evidence="15">Hsosn_3</strain>
        <tissue evidence="15">Leaf</tissue>
    </source>
</reference>
<comment type="catalytic activity">
    <reaction evidence="10">
        <text>L-threonyl-[protein] + ATP = O-phospho-L-threonyl-[protein] + ADP + H(+)</text>
        <dbReference type="Rhea" id="RHEA:46608"/>
        <dbReference type="Rhea" id="RHEA-COMP:11060"/>
        <dbReference type="Rhea" id="RHEA-COMP:11605"/>
        <dbReference type="ChEBI" id="CHEBI:15378"/>
        <dbReference type="ChEBI" id="CHEBI:30013"/>
        <dbReference type="ChEBI" id="CHEBI:30616"/>
        <dbReference type="ChEBI" id="CHEBI:61977"/>
        <dbReference type="ChEBI" id="CHEBI:456216"/>
        <dbReference type="EC" id="2.7.11.1"/>
    </reaction>
</comment>
<dbReference type="FunFam" id="3.30.200.20:FF:000195">
    <property type="entry name" value="G-type lectin S-receptor-like serine/threonine-protein kinase"/>
    <property type="match status" value="1"/>
</dbReference>
<keyword evidence="3" id="KW-0808">Transferase</keyword>
<dbReference type="GO" id="GO:0005886">
    <property type="term" value="C:plasma membrane"/>
    <property type="evidence" value="ECO:0007669"/>
    <property type="project" value="TreeGrafter"/>
</dbReference>
<dbReference type="PANTHER" id="PTHR27002">
    <property type="entry name" value="RECEPTOR-LIKE SERINE/THREONINE-PROTEIN KINASE SD1-8"/>
    <property type="match status" value="1"/>
</dbReference>
<dbReference type="EC" id="2.7.11.1" evidence="1"/>
<gene>
    <name evidence="15" type="ORF">POM88_040460</name>
</gene>
<keyword evidence="9" id="KW-0325">Glycoprotein</keyword>
<feature type="domain" description="Protein kinase" evidence="14">
    <location>
        <begin position="45"/>
        <end position="143"/>
    </location>
</feature>
<dbReference type="PANTHER" id="PTHR27002:SF1095">
    <property type="entry name" value="G-TYPE LECTIN S-RECEPTOR-LIKE SERINE_THREONINE-PROTEIN KINASE RKS1"/>
    <property type="match status" value="1"/>
</dbReference>
<dbReference type="AlphaFoldDB" id="A0AAD8HD08"/>
<evidence type="ECO:0000256" key="1">
    <source>
        <dbReference type="ARBA" id="ARBA00012513"/>
    </source>
</evidence>
<evidence type="ECO:0000256" key="10">
    <source>
        <dbReference type="ARBA" id="ARBA00047899"/>
    </source>
</evidence>
<evidence type="ECO:0000313" key="15">
    <source>
        <dbReference type="EMBL" id="KAK1364899.1"/>
    </source>
</evidence>
<feature type="region of interest" description="Disordered" evidence="13">
    <location>
        <begin position="1"/>
        <end position="23"/>
    </location>
</feature>
<keyword evidence="6 15" id="KW-0418">Kinase</keyword>
<evidence type="ECO:0000256" key="13">
    <source>
        <dbReference type="SAM" id="MobiDB-lite"/>
    </source>
</evidence>